<dbReference type="GO" id="GO:0032451">
    <property type="term" value="F:demethylase activity"/>
    <property type="evidence" value="ECO:0007669"/>
    <property type="project" value="TreeGrafter"/>
</dbReference>
<dbReference type="PROSITE" id="PS51471">
    <property type="entry name" value="FE2OG_OXY"/>
    <property type="match status" value="1"/>
</dbReference>
<feature type="domain" description="Fe2OG dioxygenase" evidence="2">
    <location>
        <begin position="91"/>
        <end position="194"/>
    </location>
</feature>
<feature type="compositionally biased region" description="Low complexity" evidence="1">
    <location>
        <begin position="227"/>
        <end position="246"/>
    </location>
</feature>
<dbReference type="InterPro" id="IPR032857">
    <property type="entry name" value="ALKBH4"/>
</dbReference>
<dbReference type="EMBL" id="JAVFKY010000001">
    <property type="protein sequence ID" value="KAK5581839.1"/>
    <property type="molecule type" value="Genomic_DNA"/>
</dbReference>
<evidence type="ECO:0000256" key="1">
    <source>
        <dbReference type="SAM" id="MobiDB-lite"/>
    </source>
</evidence>
<dbReference type="PANTHER" id="PTHR12463:SF1">
    <property type="entry name" value="2-OXOGLUTARATE AND FE-DEPENDENT OXYGENASE FAMILY PROTEIN"/>
    <property type="match status" value="1"/>
</dbReference>
<dbReference type="SUPFAM" id="SSF51197">
    <property type="entry name" value="Clavaminate synthase-like"/>
    <property type="match status" value="1"/>
</dbReference>
<dbReference type="InterPro" id="IPR037151">
    <property type="entry name" value="AlkB-like_sf"/>
</dbReference>
<proteinExistence type="predicted"/>
<comment type="caution">
    <text evidence="3">The sequence shown here is derived from an EMBL/GenBank/DDBJ whole genome shotgun (WGS) entry which is preliminary data.</text>
</comment>
<keyword evidence="4" id="KW-1185">Reference proteome</keyword>
<dbReference type="InterPro" id="IPR027450">
    <property type="entry name" value="AlkB-like"/>
</dbReference>
<reference evidence="3 4" key="1">
    <citation type="submission" date="2023-11" db="EMBL/GenBank/DDBJ databases">
        <title>Dfirmibasis_genome.</title>
        <authorList>
            <person name="Edelbroek B."/>
            <person name="Kjellin J."/>
            <person name="Jerlstrom-Hultqvist J."/>
            <person name="Soderbom F."/>
        </authorList>
    </citation>
    <scope>NUCLEOTIDE SEQUENCE [LARGE SCALE GENOMIC DNA]</scope>
    <source>
        <strain evidence="3 4">TNS-C-14</strain>
    </source>
</reference>
<dbReference type="GO" id="GO:0016491">
    <property type="term" value="F:oxidoreductase activity"/>
    <property type="evidence" value="ECO:0007669"/>
    <property type="project" value="TreeGrafter"/>
</dbReference>
<dbReference type="Gene3D" id="2.60.120.590">
    <property type="entry name" value="Alpha-ketoglutarate-dependent dioxygenase AlkB-like"/>
    <property type="match status" value="1"/>
</dbReference>
<evidence type="ECO:0000259" key="2">
    <source>
        <dbReference type="PROSITE" id="PS51471"/>
    </source>
</evidence>
<protein>
    <recommendedName>
        <fullName evidence="2">Fe2OG dioxygenase domain-containing protein</fullName>
    </recommendedName>
</protein>
<dbReference type="PANTHER" id="PTHR12463">
    <property type="entry name" value="OXYGENASE-RELATED"/>
    <property type="match status" value="1"/>
</dbReference>
<dbReference type="InterPro" id="IPR005123">
    <property type="entry name" value="Oxoglu/Fe-dep_dioxygenase_dom"/>
</dbReference>
<dbReference type="AlphaFoldDB" id="A0AAN7YRN3"/>
<name>A0AAN7YRN3_9MYCE</name>
<accession>A0AAN7YRN3</accession>
<evidence type="ECO:0000313" key="4">
    <source>
        <dbReference type="Proteomes" id="UP001344447"/>
    </source>
</evidence>
<dbReference type="Proteomes" id="UP001344447">
    <property type="component" value="Unassembled WGS sequence"/>
</dbReference>
<evidence type="ECO:0000313" key="3">
    <source>
        <dbReference type="EMBL" id="KAK5581839.1"/>
    </source>
</evidence>
<feature type="region of interest" description="Disordered" evidence="1">
    <location>
        <begin position="193"/>
        <end position="246"/>
    </location>
</feature>
<gene>
    <name evidence="3" type="ORF">RB653_003419</name>
</gene>
<organism evidence="3 4">
    <name type="scientific">Dictyostelium firmibasis</name>
    <dbReference type="NCBI Taxonomy" id="79012"/>
    <lineage>
        <taxon>Eukaryota</taxon>
        <taxon>Amoebozoa</taxon>
        <taxon>Evosea</taxon>
        <taxon>Eumycetozoa</taxon>
        <taxon>Dictyostelia</taxon>
        <taxon>Dictyosteliales</taxon>
        <taxon>Dictyosteliaceae</taxon>
        <taxon>Dictyostelium</taxon>
    </lineage>
</organism>
<dbReference type="GO" id="GO:0070988">
    <property type="term" value="P:demethylation"/>
    <property type="evidence" value="ECO:0007669"/>
    <property type="project" value="InterPro"/>
</dbReference>
<sequence>MENHFKKSEPIKIEGLTIIENAIDKKMHDKLWKEVIKEEWLTDLSRRTQHYGYKYNYKSRKLKDEDIAPPLPQWAVDLCSHLMNQGLINDLPQQLIVNEYKDNQGISAHIDSKIFDNTIFSISLGSACRMIFKKSIHNPNQKSIEKPEILKIEKQLLPCTFLLIKDEARYNWTHEIPKLKKGQHRISLTFRFVSKPSSPHPSKRIKIDKSSTTSSEIKDEDEDEKTTTTTATTTTTTTTTTKTNTI</sequence>
<dbReference type="Pfam" id="PF13532">
    <property type="entry name" value="2OG-FeII_Oxy_2"/>
    <property type="match status" value="1"/>
</dbReference>